<comment type="caution">
    <text evidence="1">The sequence shown here is derived from an EMBL/GenBank/DDBJ whole genome shotgun (WGS) entry which is preliminary data.</text>
</comment>
<dbReference type="Proteomes" id="UP001162060">
    <property type="component" value="Unassembled WGS sequence"/>
</dbReference>
<reference evidence="1" key="1">
    <citation type="submission" date="2024-01" db="EMBL/GenBank/DDBJ databases">
        <authorList>
            <person name="Webb A."/>
        </authorList>
    </citation>
    <scope>NUCLEOTIDE SEQUENCE</scope>
    <source>
        <strain evidence="1">Pm1</strain>
    </source>
</reference>
<name>A0AAV1VI22_9STRA</name>
<accession>A0AAV1VI22</accession>
<dbReference type="EMBL" id="CAKLBY020000331">
    <property type="protein sequence ID" value="CAK7945533.1"/>
    <property type="molecule type" value="Genomic_DNA"/>
</dbReference>
<organism evidence="1 2">
    <name type="scientific">Peronospora matthiolae</name>
    <dbReference type="NCBI Taxonomy" id="2874970"/>
    <lineage>
        <taxon>Eukaryota</taxon>
        <taxon>Sar</taxon>
        <taxon>Stramenopiles</taxon>
        <taxon>Oomycota</taxon>
        <taxon>Peronosporomycetes</taxon>
        <taxon>Peronosporales</taxon>
        <taxon>Peronosporaceae</taxon>
        <taxon>Peronospora</taxon>
    </lineage>
</organism>
<sequence>MDRMDEFYQILMRGRDIPYTAVGNLSGMLWEWLGNATAAE</sequence>
<dbReference type="AlphaFoldDB" id="A0AAV1VI22"/>
<proteinExistence type="predicted"/>
<gene>
    <name evidence="1" type="ORF">PM001_LOCUS30683</name>
</gene>
<evidence type="ECO:0000313" key="2">
    <source>
        <dbReference type="Proteomes" id="UP001162060"/>
    </source>
</evidence>
<evidence type="ECO:0000313" key="1">
    <source>
        <dbReference type="EMBL" id="CAK7945533.1"/>
    </source>
</evidence>
<protein>
    <submittedName>
        <fullName evidence="1">Uncharacterized protein</fullName>
    </submittedName>
</protein>